<evidence type="ECO:0000313" key="14">
    <source>
        <dbReference type="EMBL" id="GAA1500269.1"/>
    </source>
</evidence>
<dbReference type="SMART" id="SM00829">
    <property type="entry name" value="PKS_ER"/>
    <property type="match status" value="1"/>
</dbReference>
<dbReference type="InterPro" id="IPR002364">
    <property type="entry name" value="Quin_OxRdtase/zeta-crystal_CS"/>
</dbReference>
<feature type="region of interest" description="Disordered" evidence="10">
    <location>
        <begin position="1127"/>
        <end position="1184"/>
    </location>
</feature>
<dbReference type="EMBL" id="BAAAOQ010000045">
    <property type="protein sequence ID" value="GAA1500269.1"/>
    <property type="molecule type" value="Genomic_DNA"/>
</dbReference>
<dbReference type="SMART" id="SM00826">
    <property type="entry name" value="PKS_DH"/>
    <property type="match status" value="1"/>
</dbReference>
<dbReference type="Gene3D" id="3.40.50.11460">
    <property type="match status" value="2"/>
</dbReference>
<keyword evidence="15" id="KW-1185">Reference proteome</keyword>
<evidence type="ECO:0000256" key="8">
    <source>
        <dbReference type="ARBA" id="ARBA00023315"/>
    </source>
</evidence>
<dbReference type="InterPro" id="IPR014043">
    <property type="entry name" value="Acyl_transferase_dom"/>
</dbReference>
<dbReference type="Pfam" id="PF21089">
    <property type="entry name" value="PKS_DH_N"/>
    <property type="match status" value="1"/>
</dbReference>
<dbReference type="PROSITE" id="PS52019">
    <property type="entry name" value="PKS_MFAS_DH"/>
    <property type="match status" value="1"/>
</dbReference>
<sequence>MENENKLLDHLRWVTGELAQARQTLRETAERAAEPIAIVGMACRFPGGVDTPEELWRLLADERDAVGEFPADRGWDLASLYHPDPEHTGTSYVREGGFLADAAGFDADFFGISPREALAMDPQQRLALETAWEAVERAGMDPKSLRGTDVGVYLGTNGQDYISAARPLLHRVEGHGGTGIAGSVLSGRIAYTLGLRGPAATVDTACSASLVALHWAMRALRGGECAMALAGGVTVMSSPATFVEFSRQRGLAPDGRCKPFAAAADGTGWGEGAGMLLLERLSDARRHGHPVLAVLRGSAVNQDGASSALTAPNGPAQVRVIQAALADARLSPADVDLLEAHGTGTVLGDPIEAQALLTAYGHSRTAPAWLGSVKSNLGHTQAAAGVAGVLKTVLALRHGLLPRTLHVDAPTPKVDWSAGAVRLLTEARPWPAGDRPRRAAVSAFGVSGTNAHVIVEQAPDAPDPSDASDGRETPGAADGSAAPGAVAWPLSGRTEAALRAQAAKLAAHLADRPGDRPQDVALALATTRSAFAHRAVVVGADRDGLLRGLAALAAGEPAPGVVRGTAGPAGRVAFVFPGQGTQWTGMALELADAFPEFAARLDECGAALAPHADWFLRDVLADPAALERVDVVQPALWAVMVSLAALWRAHGVEPAAVVGHSQGEIAAACVAGALTLEDAALLVTARARALRALTGRGGMVSLPLAEAAARETIAPWGERLSVAAVNGPAATVVSGDAAALDELLTRAERDGLRARRIPVDYASHSAHVEAVRAEVLAATAAVAPRATSIAFVSSVTGEILDTAGLDAAYWYRNLREPVRFDRAARALLDAGFTTFVEASAHPVLTAALQETDPAVLAVGSLRRDDGGPARFLGSLAEAAVRGVPVDWRPALPGARPVPLPTYAFQRERLWLADTGADPRGRGGEDSAFWSAVHGSADELAAVLGADPAAREPLAAVHPLLAAWHERRADETAVDSWRYRVDWAPLPAAPAAAAPGGRWLALAAGDPWSEAVVAALAARMDLTRIPAYDPDRVAELTAGAAGVIAVLRPGDPDPLPGLLALVQAHDRADGGLPLWCVTRGAVATGPADTPADPATAQIWGFGRVAALERPQSWGGLIDLPADGAPAVRTAEDRAPGGGEGTPGARTAHGVPDVRTADGAPDAPAAGGTVAAGGTGGAPGAHPADGAADARTATAVLDARVADRLAAVLAGPEDQVAVRGSGAFGRRLHRAPAGGAAPAWRPTGTVLVTGGTGGLGAHVARWLARAGAERLVLTGRRGPEAPGAGELAAELTALGAEVDVVACDAADRDALARLLAEHPVTAVFHLAGVERYRPLDELTRADLAEVAAAKVTGAVLLDELTRDRELSAFVLFTSGAGVWGSSGQAAYAAANAHLDALAARRRAEGLPATAVAWGHWDGAGMSDGPARAQMLRWGLPAMAPHRAVAALAGALARDEASLVVAAVDWPVFAPTFTLARRSPLLAGLPEAADPADTAPAPATPAAALDRAALLDLVLAETGAVLGHTSAAALPAGRAFQELGFDSLTAVELRNRLRDATGLALPATLVFDHPTPEALADRLAAELDGGPTAAPPTAAPAPAPAPAQAADADDPIVVVGMGCRFPGGADSPERLWDLVAAGRDAMTGFPTDRGWDVTDAGFTKVGGFLDAAGAFDAAFFGISPREATGMDPQQRLLLETAWETVERAGIDPATLRGSRTGVFVGYGGQDYLTSLYGTPDELQGHLLTGTSGSVVSGRLAYVLGLEGPAVTVDTACSSSLVALHWAIRALRSGECDLALAGGVTVMATPGVFVEFGRQGGLAADGRCKAFADAADGTGWGEGAGLLLVERLSDARRNGHRVLAVVRGSAVNSDGASNGLTAPNGPSQQRVIRAALADGGLTPADVDAVEAHGTGTALGDPIEAQALQAVYGQDRDRPLWIGSVKSNLGHTQAASGAAGLIKTVMALRHGVLPATLHVDRPSAQVDWTRGAVSVLTETTPWPETGVPRRAAVSSFGVSGTNAHVVLEQAPPAARTAPAGDGGPVPWLVSGRTPEAVRAQVERLTEDLAGHPDPVAVARALATTRTAFEYRVAATGSDTTALLDALAEARPVAARPGRTAFLCTGQGAQRVGMGAGLYAAHPAYADAFDAVCAEFDRLLDRPLRDLVLSGPADVLDRTAYAQPALFAVETALAALLRHWGVTPDLLAGHSLGEITAAHLAGVLSLPDAAALVAARGRLMDALPAGGAMVAVEADEDRVRPLLGDDVSLAAVNGPRALVLSGREPAVTEAADRLAAEGCRTRRLRVSHAFHSALMDPMLAEFRATVAALDLRAPSVPVVSALTGRPLTAEEARSPEHWVRHVRDTVRFHDAVAGLAAAGAVRYLELGPDGVLTALAQSGLPPAEADERDPLAVPLLRAGRPEPETLTDALARAAADGLPVDWHGYFTGRGGGTVDLPTYAFRREHYWLPAGSGTGTASAGHPLLSAAVDLPDGGLVLTGRLSPAARPWLAEHTVRGTALLPGTALLDLALAAAGRVAAPGVPELILEAPLVLPADGAVEVRVTVGAAEADGRRTLALHSRTADGDWTRHATGALGEVPGEPAVTGAWPPADARPADLGALYGRLTDAGFGYGPAFQGLRAAWRRGEGPAAEVYAEAELPAGVPDADRCAVHPALLDAVLHAIGVGGLITDPAHGGLPFAWSGVRVFAPGTRAVRARLSRAGAEGALAVELYDADGLPVAAIGSLRLRPPAAPAVPDALFETAWVPVEQGAAPARRIALLGTDTALAAGLTAAGATLVDAADAPELLVLPVATDPGADPVTETHRATAAVLTALRDLLADGASTARLAVVTRGALALSAEESPDPAARAVWGLVRTAQTEHPDRIVLADLDAMDVSGALDVSASAASDGSAGVSGSVDASGSAGSVGVLTTGAASVRALPAALTCGEPQVAVRSGVVSAPRLTRAGADALVLPDGGWRLQPGSTGTVDGLTAVPHTDAPLAEGEVRVAVRAVGVTFRDVLSVLGLYPGAPQPLGIEAAGTVTETGPGVTDLAAGDRVFGLLPGSMGSAAVADRRLLAPVPDDWSFTRAAAVPSAFLTAWFALHDVARVRAGDRVLVHAAAGGVGMAAVQVARLLGAEVFATASPGKHGVLRGMGLDEAHVASSRDTGFADRFPRMDVVLNSLAGEFVDASLRLLGPGGRFVELGKTDLRDPAGITYRAVDLADAGPDRIQEMLTDLLALLAAGDLAHLPVRGVPMGRAREAFRFMAQARHTGKLVLTTAPYGDGTVLITGGTGTLGGLVARHLVTEHGVRDLLLVGRRGTEPPAVADLRAAGARVRVAACDVSDRAALGALLADVEPPLTAVVHAAGVLDDGTLASLTPERLTAVLRPKADAAWHLHELTAGTDLSAFVLFSSAAGTFGAPGQGNYAAANTALDALAEHRRARGLPAVSLAWGPWAAESAMTGGLSGGDRARMTRAGVRPLTAAEALALLDAACRTTSGALAALRLDTAALTAGPGAPHALLRDLVRRPAGPAREDTAAQPALPERLAGLGEEQRRRAVLDVVRRGAAAVLGHTRVSAVDTARGFLDLGFDSLTAVELRNRLTEATGVRLAATVVFDHPTPAALARHLLTELAPRIQAARTAAPAAGDPDAELRAAIAAIPLDRLRQAGLLAELARLAGLAVPPQDHPAQQQPAPDDHADDPADGPEDDGPDELMDALDDMSIDDLIRIAHDERPRGN</sequence>
<dbReference type="InterPro" id="IPR049551">
    <property type="entry name" value="PKS_DH_C"/>
</dbReference>
<feature type="active site" description="Proton acceptor; for dehydratase activity" evidence="9">
    <location>
        <position position="2502"/>
    </location>
</feature>
<dbReference type="InterPro" id="IPR020841">
    <property type="entry name" value="PKS_Beta-ketoAc_synthase_dom"/>
</dbReference>
<dbReference type="SUPFAM" id="SSF53901">
    <property type="entry name" value="Thiolase-like"/>
    <property type="match status" value="2"/>
</dbReference>
<dbReference type="PANTHER" id="PTHR43775">
    <property type="entry name" value="FATTY ACID SYNTHASE"/>
    <property type="match status" value="1"/>
</dbReference>
<dbReference type="SUPFAM" id="SSF47336">
    <property type="entry name" value="ACP-like"/>
    <property type="match status" value="2"/>
</dbReference>
<dbReference type="Gene3D" id="1.10.1200.10">
    <property type="entry name" value="ACP-like"/>
    <property type="match status" value="2"/>
</dbReference>
<dbReference type="CDD" id="cd08956">
    <property type="entry name" value="KR_3_FAS_SDR_x"/>
    <property type="match status" value="1"/>
</dbReference>
<dbReference type="CDD" id="cd05195">
    <property type="entry name" value="enoyl_red"/>
    <property type="match status" value="1"/>
</dbReference>
<dbReference type="Gene3D" id="3.10.129.110">
    <property type="entry name" value="Polyketide synthase dehydratase"/>
    <property type="match status" value="1"/>
</dbReference>
<feature type="active site" description="Proton donor; for dehydratase activity" evidence="9">
    <location>
        <position position="2666"/>
    </location>
</feature>
<evidence type="ECO:0000259" key="12">
    <source>
        <dbReference type="PROSITE" id="PS52004"/>
    </source>
</evidence>
<feature type="compositionally biased region" description="Basic and acidic residues" evidence="10">
    <location>
        <begin position="3714"/>
        <end position="3727"/>
    </location>
</feature>
<dbReference type="InterPro" id="IPR049552">
    <property type="entry name" value="PKS_DH_N"/>
</dbReference>
<dbReference type="InterPro" id="IPR014030">
    <property type="entry name" value="Ketoacyl_synth_N"/>
</dbReference>
<proteinExistence type="predicted"/>
<keyword evidence="8" id="KW-0012">Acyltransferase</keyword>
<dbReference type="CDD" id="cd00833">
    <property type="entry name" value="PKS"/>
    <property type="match status" value="2"/>
</dbReference>
<dbReference type="InterPro" id="IPR020843">
    <property type="entry name" value="ER"/>
</dbReference>
<evidence type="ECO:0000256" key="3">
    <source>
        <dbReference type="ARBA" id="ARBA00022450"/>
    </source>
</evidence>
<dbReference type="Pfam" id="PF00698">
    <property type="entry name" value="Acyl_transf_1"/>
    <property type="match status" value="2"/>
</dbReference>
<dbReference type="Pfam" id="PF08240">
    <property type="entry name" value="ADH_N"/>
    <property type="match status" value="1"/>
</dbReference>
<dbReference type="InterPro" id="IPR006162">
    <property type="entry name" value="Ppantetheine_attach_site"/>
</dbReference>
<feature type="compositionally biased region" description="Low complexity" evidence="10">
    <location>
        <begin position="1155"/>
        <end position="1167"/>
    </location>
</feature>
<evidence type="ECO:0008006" key="16">
    <source>
        <dbReference type="Google" id="ProtNLM"/>
    </source>
</evidence>
<dbReference type="Gene3D" id="3.30.70.3290">
    <property type="match status" value="2"/>
</dbReference>
<dbReference type="InterPro" id="IPR016039">
    <property type="entry name" value="Thiolase-like"/>
</dbReference>
<evidence type="ECO:0000256" key="5">
    <source>
        <dbReference type="ARBA" id="ARBA00022679"/>
    </source>
</evidence>
<feature type="region of interest" description="Disordered" evidence="10">
    <location>
        <begin position="3672"/>
        <end position="3727"/>
    </location>
</feature>
<comment type="cofactor">
    <cofactor evidence="1">
        <name>pantetheine 4'-phosphate</name>
        <dbReference type="ChEBI" id="CHEBI:47942"/>
    </cofactor>
</comment>
<dbReference type="Gene3D" id="3.90.180.10">
    <property type="entry name" value="Medium-chain alcohol dehydrogenases, catalytic domain"/>
    <property type="match status" value="1"/>
</dbReference>
<evidence type="ECO:0000256" key="10">
    <source>
        <dbReference type="SAM" id="MobiDB-lite"/>
    </source>
</evidence>
<feature type="compositionally biased region" description="Acidic residues" evidence="10">
    <location>
        <begin position="3691"/>
        <end position="3712"/>
    </location>
</feature>
<dbReference type="InterPro" id="IPR020807">
    <property type="entry name" value="PKS_DH"/>
</dbReference>
<feature type="domain" description="Carrier" evidence="11">
    <location>
        <begin position="3546"/>
        <end position="3621"/>
    </location>
</feature>
<keyword evidence="3" id="KW-0596">Phosphopantetheine</keyword>
<keyword evidence="6" id="KW-0045">Antibiotic biosynthesis</keyword>
<feature type="domain" description="PKS/mFAS DH" evidence="13">
    <location>
        <begin position="2471"/>
        <end position="2745"/>
    </location>
</feature>
<keyword evidence="4" id="KW-0597">Phosphoprotein</keyword>
<feature type="compositionally biased region" description="Low complexity" evidence="10">
    <location>
        <begin position="458"/>
        <end position="467"/>
    </location>
</feature>
<dbReference type="InterPro" id="IPR009081">
    <property type="entry name" value="PP-bd_ACP"/>
</dbReference>
<dbReference type="SMART" id="SM00823">
    <property type="entry name" value="PKS_PP"/>
    <property type="match status" value="2"/>
</dbReference>
<keyword evidence="7" id="KW-0511">Multifunctional enzyme</keyword>
<dbReference type="SUPFAM" id="SSF52151">
    <property type="entry name" value="FabD/lysophospholipase-like"/>
    <property type="match status" value="2"/>
</dbReference>
<dbReference type="Pfam" id="PF08990">
    <property type="entry name" value="Docking"/>
    <property type="match status" value="1"/>
</dbReference>
<name>A0ABN1ZK06_9ACTN</name>
<dbReference type="PROSITE" id="PS01162">
    <property type="entry name" value="QOR_ZETA_CRYSTAL"/>
    <property type="match status" value="1"/>
</dbReference>
<dbReference type="PROSITE" id="PS50075">
    <property type="entry name" value="CARRIER"/>
    <property type="match status" value="2"/>
</dbReference>
<evidence type="ECO:0000256" key="9">
    <source>
        <dbReference type="PROSITE-ProRule" id="PRU01363"/>
    </source>
</evidence>
<dbReference type="InterPro" id="IPR050091">
    <property type="entry name" value="PKS_NRPS_Biosynth_Enz"/>
</dbReference>
<gene>
    <name evidence="14" type="ORF">GCM10009787_77760</name>
</gene>
<dbReference type="Pfam" id="PF13602">
    <property type="entry name" value="ADH_zinc_N_2"/>
    <property type="match status" value="1"/>
</dbReference>
<keyword evidence="5" id="KW-0808">Transferase</keyword>
<dbReference type="InterPro" id="IPR016036">
    <property type="entry name" value="Malonyl_transacylase_ACP-bd"/>
</dbReference>
<evidence type="ECO:0000256" key="6">
    <source>
        <dbReference type="ARBA" id="ARBA00023194"/>
    </source>
</evidence>
<dbReference type="Gene3D" id="6.10.140.1830">
    <property type="match status" value="1"/>
</dbReference>
<dbReference type="SUPFAM" id="SSF51735">
    <property type="entry name" value="NAD(P)-binding Rossmann-fold domains"/>
    <property type="match status" value="5"/>
</dbReference>
<feature type="domain" description="Ketosynthase family 3 (KS3)" evidence="12">
    <location>
        <begin position="1606"/>
        <end position="2020"/>
    </location>
</feature>
<feature type="region of interest" description="Disordered" evidence="10">
    <location>
        <begin position="458"/>
        <end position="482"/>
    </location>
</feature>
<dbReference type="InterPro" id="IPR057326">
    <property type="entry name" value="KR_dom"/>
</dbReference>
<evidence type="ECO:0000256" key="1">
    <source>
        <dbReference type="ARBA" id="ARBA00001957"/>
    </source>
</evidence>
<feature type="region of interest" description="Disordered" evidence="10">
    <location>
        <begin position="1580"/>
        <end position="1603"/>
    </location>
</feature>
<protein>
    <recommendedName>
        <fullName evidence="16">Polyketide synthase</fullName>
    </recommendedName>
</protein>
<evidence type="ECO:0000259" key="13">
    <source>
        <dbReference type="PROSITE" id="PS52019"/>
    </source>
</evidence>
<feature type="compositionally biased region" description="Pro residues" evidence="10">
    <location>
        <begin position="1586"/>
        <end position="1598"/>
    </location>
</feature>
<dbReference type="Pfam" id="PF00550">
    <property type="entry name" value="PP-binding"/>
    <property type="match status" value="2"/>
</dbReference>
<dbReference type="InterPro" id="IPR042104">
    <property type="entry name" value="PKS_dehydratase_sf"/>
</dbReference>
<dbReference type="InterPro" id="IPR032821">
    <property type="entry name" value="PKS_assoc"/>
</dbReference>
<evidence type="ECO:0000256" key="2">
    <source>
        <dbReference type="ARBA" id="ARBA00004792"/>
    </source>
</evidence>
<dbReference type="SMART" id="SM00827">
    <property type="entry name" value="PKS_AT"/>
    <property type="match status" value="2"/>
</dbReference>
<dbReference type="InterPro" id="IPR011032">
    <property type="entry name" value="GroES-like_sf"/>
</dbReference>
<dbReference type="Pfam" id="PF16197">
    <property type="entry name" value="KAsynt_C_assoc"/>
    <property type="match status" value="2"/>
</dbReference>
<dbReference type="InterPro" id="IPR020806">
    <property type="entry name" value="PKS_PP-bd"/>
</dbReference>
<comment type="caution">
    <text evidence="14">The sequence shown here is derived from an EMBL/GenBank/DDBJ whole genome shotgun (WGS) entry which is preliminary data.</text>
</comment>
<dbReference type="Pfam" id="PF14765">
    <property type="entry name" value="PS-DH"/>
    <property type="match status" value="1"/>
</dbReference>
<dbReference type="SMART" id="SM00825">
    <property type="entry name" value="PKS_KS"/>
    <property type="match status" value="2"/>
</dbReference>
<dbReference type="PROSITE" id="PS00606">
    <property type="entry name" value="KS3_1"/>
    <property type="match status" value="2"/>
</dbReference>
<dbReference type="PROSITE" id="PS00012">
    <property type="entry name" value="PHOSPHOPANTETHEINE"/>
    <property type="match status" value="2"/>
</dbReference>
<dbReference type="CDD" id="cd08952">
    <property type="entry name" value="KR_1_SDR_x"/>
    <property type="match status" value="1"/>
</dbReference>
<dbReference type="PANTHER" id="PTHR43775:SF51">
    <property type="entry name" value="INACTIVE PHENOLPHTHIOCEROL SYNTHESIS POLYKETIDE SYNTHASE TYPE I PKS1-RELATED"/>
    <property type="match status" value="1"/>
</dbReference>
<dbReference type="Gene3D" id="3.40.50.720">
    <property type="entry name" value="NAD(P)-binding Rossmann-like Domain"/>
    <property type="match status" value="2"/>
</dbReference>
<evidence type="ECO:0000256" key="4">
    <source>
        <dbReference type="ARBA" id="ARBA00022553"/>
    </source>
</evidence>
<accession>A0ABN1ZK06</accession>
<evidence type="ECO:0000256" key="7">
    <source>
        <dbReference type="ARBA" id="ARBA00023268"/>
    </source>
</evidence>
<dbReference type="Pfam" id="PF02801">
    <property type="entry name" value="Ketoacyl-synt_C"/>
    <property type="match status" value="2"/>
</dbReference>
<dbReference type="InterPro" id="IPR001227">
    <property type="entry name" value="Ac_transferase_dom_sf"/>
</dbReference>
<dbReference type="SMART" id="SM01294">
    <property type="entry name" value="PKS_PP_betabranch"/>
    <property type="match status" value="2"/>
</dbReference>
<reference evidence="14 15" key="1">
    <citation type="journal article" date="2019" name="Int. J. Syst. Evol. Microbiol.">
        <title>The Global Catalogue of Microorganisms (GCM) 10K type strain sequencing project: providing services to taxonomists for standard genome sequencing and annotation.</title>
        <authorList>
            <consortium name="The Broad Institute Genomics Platform"/>
            <consortium name="The Broad Institute Genome Sequencing Center for Infectious Disease"/>
            <person name="Wu L."/>
            <person name="Ma J."/>
        </authorList>
    </citation>
    <scope>NUCLEOTIDE SEQUENCE [LARGE SCALE GENOMIC DNA]</scope>
    <source>
        <strain evidence="14 15">JCM 14924</strain>
    </source>
</reference>
<feature type="region of interest" description="N-terminal hotdog fold" evidence="9">
    <location>
        <begin position="2471"/>
        <end position="2591"/>
    </location>
</feature>
<dbReference type="InterPro" id="IPR016035">
    <property type="entry name" value="Acyl_Trfase/lysoPLipase"/>
</dbReference>
<feature type="domain" description="Ketosynthase family 3 (KS3)" evidence="12">
    <location>
        <begin position="33"/>
        <end position="457"/>
    </location>
</feature>
<evidence type="ECO:0000259" key="11">
    <source>
        <dbReference type="PROSITE" id="PS50075"/>
    </source>
</evidence>
<dbReference type="InterPro" id="IPR036291">
    <property type="entry name" value="NAD(P)-bd_dom_sf"/>
</dbReference>
<dbReference type="InterPro" id="IPR013968">
    <property type="entry name" value="PKS_KR"/>
</dbReference>
<dbReference type="InterPro" id="IPR018201">
    <property type="entry name" value="Ketoacyl_synth_AS"/>
</dbReference>
<dbReference type="SMART" id="SM00822">
    <property type="entry name" value="PKS_KR"/>
    <property type="match status" value="2"/>
</dbReference>
<dbReference type="Pfam" id="PF00109">
    <property type="entry name" value="ketoacyl-synt"/>
    <property type="match status" value="2"/>
</dbReference>
<evidence type="ECO:0000313" key="15">
    <source>
        <dbReference type="Proteomes" id="UP001501391"/>
    </source>
</evidence>
<dbReference type="Gene3D" id="3.40.47.10">
    <property type="match status" value="2"/>
</dbReference>
<feature type="compositionally biased region" description="Low complexity" evidence="10">
    <location>
        <begin position="3672"/>
        <end position="3683"/>
    </location>
</feature>
<dbReference type="InterPro" id="IPR013154">
    <property type="entry name" value="ADH-like_N"/>
</dbReference>
<dbReference type="Pfam" id="PF08659">
    <property type="entry name" value="KR"/>
    <property type="match status" value="2"/>
</dbReference>
<feature type="compositionally biased region" description="Gly residues" evidence="10">
    <location>
        <begin position="1168"/>
        <end position="1177"/>
    </location>
</feature>
<feature type="region of interest" description="C-terminal hotdog fold" evidence="9">
    <location>
        <begin position="2602"/>
        <end position="2745"/>
    </location>
</feature>
<dbReference type="InterPro" id="IPR014031">
    <property type="entry name" value="Ketoacyl_synth_C"/>
</dbReference>
<dbReference type="InterPro" id="IPR049900">
    <property type="entry name" value="PKS_mFAS_DH"/>
</dbReference>
<dbReference type="Gene3D" id="3.40.366.10">
    <property type="entry name" value="Malonyl-Coenzyme A Acyl Carrier Protein, domain 2"/>
    <property type="match status" value="2"/>
</dbReference>
<organism evidence="14 15">
    <name type="scientific">Streptomyces bangladeshensis</name>
    <dbReference type="NCBI Taxonomy" id="295352"/>
    <lineage>
        <taxon>Bacteria</taxon>
        <taxon>Bacillati</taxon>
        <taxon>Actinomycetota</taxon>
        <taxon>Actinomycetes</taxon>
        <taxon>Kitasatosporales</taxon>
        <taxon>Streptomycetaceae</taxon>
        <taxon>Streptomyces</taxon>
    </lineage>
</organism>
<dbReference type="InterPro" id="IPR015083">
    <property type="entry name" value="NorB/c/GfsB-D-like_docking"/>
</dbReference>
<dbReference type="PROSITE" id="PS52004">
    <property type="entry name" value="KS3_2"/>
    <property type="match status" value="2"/>
</dbReference>
<dbReference type="SUPFAM" id="SSF55048">
    <property type="entry name" value="Probable ACP-binding domain of malonyl-CoA ACP transacylase"/>
    <property type="match status" value="2"/>
</dbReference>
<dbReference type="Proteomes" id="UP001501391">
    <property type="component" value="Unassembled WGS sequence"/>
</dbReference>
<comment type="pathway">
    <text evidence="2">Antibiotic biosynthesis.</text>
</comment>
<dbReference type="InterPro" id="IPR036736">
    <property type="entry name" value="ACP-like_sf"/>
</dbReference>
<feature type="domain" description="Carrier" evidence="11">
    <location>
        <begin position="1502"/>
        <end position="1580"/>
    </location>
</feature>
<dbReference type="SUPFAM" id="SSF50129">
    <property type="entry name" value="GroES-like"/>
    <property type="match status" value="1"/>
</dbReference>